<sequence>MILRDSGDDNDDYEVEVEVKMQPLEDRMVERGRWDHLDGLAGTKMMWELKRREGREGLELGAKPGEEENGFVFLWSEMESLCLEVEGVSLGFGEGNSEGVVWVWVGCVIVLIWWQH</sequence>
<dbReference type="AlphaFoldDB" id="A0AAW2CY26"/>
<dbReference type="Proteomes" id="UP001459277">
    <property type="component" value="Unassembled WGS sequence"/>
</dbReference>
<keyword evidence="2" id="KW-1185">Reference proteome</keyword>
<protein>
    <submittedName>
        <fullName evidence="1">Uncharacterized protein</fullName>
    </submittedName>
</protein>
<comment type="caution">
    <text evidence="1">The sequence shown here is derived from an EMBL/GenBank/DDBJ whole genome shotgun (WGS) entry which is preliminary data.</text>
</comment>
<evidence type="ECO:0000313" key="1">
    <source>
        <dbReference type="EMBL" id="KAL0003195.1"/>
    </source>
</evidence>
<accession>A0AAW2CY26</accession>
<gene>
    <name evidence="1" type="ORF">SO802_016976</name>
</gene>
<proteinExistence type="predicted"/>
<evidence type="ECO:0000313" key="2">
    <source>
        <dbReference type="Proteomes" id="UP001459277"/>
    </source>
</evidence>
<reference evidence="1 2" key="1">
    <citation type="submission" date="2024-01" db="EMBL/GenBank/DDBJ databases">
        <title>A telomere-to-telomere, gap-free genome of sweet tea (Lithocarpus litseifolius).</title>
        <authorList>
            <person name="Zhou J."/>
        </authorList>
    </citation>
    <scope>NUCLEOTIDE SEQUENCE [LARGE SCALE GENOMIC DNA]</scope>
    <source>
        <strain evidence="1">Zhou-2022a</strain>
        <tissue evidence="1">Leaf</tissue>
    </source>
</reference>
<dbReference type="EMBL" id="JAZDWU010000005">
    <property type="protein sequence ID" value="KAL0003195.1"/>
    <property type="molecule type" value="Genomic_DNA"/>
</dbReference>
<name>A0AAW2CY26_9ROSI</name>
<organism evidence="1 2">
    <name type="scientific">Lithocarpus litseifolius</name>
    <dbReference type="NCBI Taxonomy" id="425828"/>
    <lineage>
        <taxon>Eukaryota</taxon>
        <taxon>Viridiplantae</taxon>
        <taxon>Streptophyta</taxon>
        <taxon>Embryophyta</taxon>
        <taxon>Tracheophyta</taxon>
        <taxon>Spermatophyta</taxon>
        <taxon>Magnoliopsida</taxon>
        <taxon>eudicotyledons</taxon>
        <taxon>Gunneridae</taxon>
        <taxon>Pentapetalae</taxon>
        <taxon>rosids</taxon>
        <taxon>fabids</taxon>
        <taxon>Fagales</taxon>
        <taxon>Fagaceae</taxon>
        <taxon>Lithocarpus</taxon>
    </lineage>
</organism>